<keyword evidence="3 8" id="KW-0812">Transmembrane</keyword>
<dbReference type="Proteomes" id="UP001431783">
    <property type="component" value="Unassembled WGS sequence"/>
</dbReference>
<evidence type="ECO:0000313" key="10">
    <source>
        <dbReference type="Proteomes" id="UP001431783"/>
    </source>
</evidence>
<keyword evidence="6 8" id="KW-0472">Membrane</keyword>
<feature type="transmembrane region" description="Helical" evidence="8">
    <location>
        <begin position="124"/>
        <end position="142"/>
    </location>
</feature>
<organism evidence="9 10">
    <name type="scientific">Henosepilachna vigintioctopunctata</name>
    <dbReference type="NCBI Taxonomy" id="420089"/>
    <lineage>
        <taxon>Eukaryota</taxon>
        <taxon>Metazoa</taxon>
        <taxon>Ecdysozoa</taxon>
        <taxon>Arthropoda</taxon>
        <taxon>Hexapoda</taxon>
        <taxon>Insecta</taxon>
        <taxon>Pterygota</taxon>
        <taxon>Neoptera</taxon>
        <taxon>Endopterygota</taxon>
        <taxon>Coleoptera</taxon>
        <taxon>Polyphaga</taxon>
        <taxon>Cucujiformia</taxon>
        <taxon>Coccinelloidea</taxon>
        <taxon>Coccinellidae</taxon>
        <taxon>Epilachninae</taxon>
        <taxon>Epilachnini</taxon>
        <taxon>Henosepilachna</taxon>
    </lineage>
</organism>
<evidence type="ECO:0000256" key="2">
    <source>
        <dbReference type="ARBA" id="ARBA00022622"/>
    </source>
</evidence>
<accession>A0AAW1UIJ1</accession>
<keyword evidence="2" id="KW-0336">GPI-anchor</keyword>
<keyword evidence="5 8" id="KW-1133">Transmembrane helix</keyword>
<dbReference type="AlphaFoldDB" id="A0AAW1UIJ1"/>
<keyword evidence="2" id="KW-0325">Glycoprotein</keyword>
<dbReference type="InterPro" id="IPR045860">
    <property type="entry name" value="Snake_toxin-like_sf"/>
</dbReference>
<evidence type="ECO:0000313" key="9">
    <source>
        <dbReference type="EMBL" id="KAK9883347.1"/>
    </source>
</evidence>
<comment type="caution">
    <text evidence="9">The sequence shown here is derived from an EMBL/GenBank/DDBJ whole genome shotgun (WGS) entry which is preliminary data.</text>
</comment>
<evidence type="ECO:0000256" key="7">
    <source>
        <dbReference type="ARBA" id="ARBA00023288"/>
    </source>
</evidence>
<comment type="subcellular location">
    <subcellularLocation>
        <location evidence="1">Membrane</location>
        <topology evidence="1">Lipid-anchor</topology>
        <topology evidence="1">GPI-anchor</topology>
    </subcellularLocation>
</comment>
<dbReference type="EMBL" id="JARQZJ010000091">
    <property type="protein sequence ID" value="KAK9883347.1"/>
    <property type="molecule type" value="Genomic_DNA"/>
</dbReference>
<evidence type="ECO:0000256" key="5">
    <source>
        <dbReference type="ARBA" id="ARBA00022989"/>
    </source>
</evidence>
<dbReference type="InterPro" id="IPR050975">
    <property type="entry name" value="Sleep_regulator"/>
</dbReference>
<dbReference type="CDD" id="cd00117">
    <property type="entry name" value="TFP"/>
    <property type="match status" value="1"/>
</dbReference>
<evidence type="ECO:0000256" key="6">
    <source>
        <dbReference type="ARBA" id="ARBA00023136"/>
    </source>
</evidence>
<evidence type="ECO:0000256" key="8">
    <source>
        <dbReference type="SAM" id="Phobius"/>
    </source>
</evidence>
<evidence type="ECO:0008006" key="11">
    <source>
        <dbReference type="Google" id="ProtNLM"/>
    </source>
</evidence>
<evidence type="ECO:0000256" key="3">
    <source>
        <dbReference type="ARBA" id="ARBA00022692"/>
    </source>
</evidence>
<reference evidence="9 10" key="1">
    <citation type="submission" date="2023-03" db="EMBL/GenBank/DDBJ databases">
        <title>Genome insight into feeding habits of ladybird beetles.</title>
        <authorList>
            <person name="Li H.-S."/>
            <person name="Huang Y.-H."/>
            <person name="Pang H."/>
        </authorList>
    </citation>
    <scope>NUCLEOTIDE SEQUENCE [LARGE SCALE GENOMIC DNA]</scope>
    <source>
        <strain evidence="9">SYSU_2023b</strain>
        <tissue evidence="9">Whole body</tissue>
    </source>
</reference>
<gene>
    <name evidence="9" type="ORF">WA026_001522</name>
</gene>
<dbReference type="GO" id="GO:0098552">
    <property type="term" value="C:side of membrane"/>
    <property type="evidence" value="ECO:0007669"/>
    <property type="project" value="UniProtKB-KW"/>
</dbReference>
<evidence type="ECO:0000256" key="1">
    <source>
        <dbReference type="ARBA" id="ARBA00004589"/>
    </source>
</evidence>
<protein>
    <recommendedName>
        <fullName evidence="11">Protein sleepless</fullName>
    </recommendedName>
</protein>
<proteinExistence type="predicted"/>
<dbReference type="PANTHER" id="PTHR33562">
    <property type="entry name" value="ATILLA, ISOFORM B-RELATED-RELATED"/>
    <property type="match status" value="1"/>
</dbReference>
<dbReference type="PANTHER" id="PTHR33562:SF2">
    <property type="entry name" value="PROTEIN QUIVER"/>
    <property type="match status" value="1"/>
</dbReference>
<sequence length="145" mass="15877">MNIEIYYIAVMCVILSSIDKGYGLKCYKCNGKNDDDCVKGSSSLPTTECSVLENKCGIFEYDIMTGSSVIATGFQRGCALEDGYCELVEKTANALLKATGGSTRVHQKNCDLCDKDYCNNSSKVSGSIILLTVFLLISWNVFKLF</sequence>
<evidence type="ECO:0000256" key="4">
    <source>
        <dbReference type="ARBA" id="ARBA00022729"/>
    </source>
</evidence>
<keyword evidence="10" id="KW-1185">Reference proteome</keyword>
<name>A0AAW1UIJ1_9CUCU</name>
<keyword evidence="7" id="KW-0449">Lipoprotein</keyword>
<dbReference type="Gene3D" id="2.10.60.10">
    <property type="entry name" value="CD59"/>
    <property type="match status" value="1"/>
</dbReference>
<keyword evidence="4" id="KW-0732">Signal</keyword>